<feature type="region of interest" description="Disordered" evidence="1">
    <location>
        <begin position="14"/>
        <end position="35"/>
    </location>
</feature>
<dbReference type="STRING" id="69332.A0A388M687"/>
<evidence type="ECO:0000313" key="2">
    <source>
        <dbReference type="EMBL" id="GBG89982.1"/>
    </source>
</evidence>
<organism evidence="2 3">
    <name type="scientific">Chara braunii</name>
    <name type="common">Braun's stonewort</name>
    <dbReference type="NCBI Taxonomy" id="69332"/>
    <lineage>
        <taxon>Eukaryota</taxon>
        <taxon>Viridiplantae</taxon>
        <taxon>Streptophyta</taxon>
        <taxon>Charophyceae</taxon>
        <taxon>Charales</taxon>
        <taxon>Characeae</taxon>
        <taxon>Chara</taxon>
    </lineage>
</organism>
<reference evidence="2 3" key="1">
    <citation type="journal article" date="2018" name="Cell">
        <title>The Chara Genome: Secondary Complexity and Implications for Plant Terrestrialization.</title>
        <authorList>
            <person name="Nishiyama T."/>
            <person name="Sakayama H."/>
            <person name="Vries J.D."/>
            <person name="Buschmann H."/>
            <person name="Saint-Marcoux D."/>
            <person name="Ullrich K.K."/>
            <person name="Haas F.B."/>
            <person name="Vanderstraeten L."/>
            <person name="Becker D."/>
            <person name="Lang D."/>
            <person name="Vosolsobe S."/>
            <person name="Rombauts S."/>
            <person name="Wilhelmsson P.K.I."/>
            <person name="Janitza P."/>
            <person name="Kern R."/>
            <person name="Heyl A."/>
            <person name="Rumpler F."/>
            <person name="Villalobos L.I.A.C."/>
            <person name="Clay J.M."/>
            <person name="Skokan R."/>
            <person name="Toyoda A."/>
            <person name="Suzuki Y."/>
            <person name="Kagoshima H."/>
            <person name="Schijlen E."/>
            <person name="Tajeshwar N."/>
            <person name="Catarino B."/>
            <person name="Hetherington A.J."/>
            <person name="Saltykova A."/>
            <person name="Bonnot C."/>
            <person name="Breuninger H."/>
            <person name="Symeonidi A."/>
            <person name="Radhakrishnan G.V."/>
            <person name="Van Nieuwerburgh F."/>
            <person name="Deforce D."/>
            <person name="Chang C."/>
            <person name="Karol K.G."/>
            <person name="Hedrich R."/>
            <person name="Ulvskov P."/>
            <person name="Glockner G."/>
            <person name="Delwiche C.F."/>
            <person name="Petrasek J."/>
            <person name="Van de Peer Y."/>
            <person name="Friml J."/>
            <person name="Beilby M."/>
            <person name="Dolan L."/>
            <person name="Kohara Y."/>
            <person name="Sugano S."/>
            <person name="Fujiyama A."/>
            <person name="Delaux P.-M."/>
            <person name="Quint M."/>
            <person name="TheiBen G."/>
            <person name="Hagemann M."/>
            <person name="Harholt J."/>
            <person name="Dunand C."/>
            <person name="Zachgo S."/>
            <person name="Langdale J."/>
            <person name="Maumus F."/>
            <person name="Straeten D.V.D."/>
            <person name="Gould S.B."/>
            <person name="Rensing S.A."/>
        </authorList>
    </citation>
    <scope>NUCLEOTIDE SEQUENCE [LARGE SCALE GENOMIC DNA]</scope>
    <source>
        <strain evidence="2 3">S276</strain>
    </source>
</reference>
<dbReference type="PANTHER" id="PTHR37229:SF2">
    <property type="entry name" value="6,7-DIMETHYL-8-RIBITYLLUMAZINE SYNTHASE"/>
    <property type="match status" value="1"/>
</dbReference>
<proteinExistence type="predicted"/>
<dbReference type="EMBL" id="BFEA01000777">
    <property type="protein sequence ID" value="GBG89982.1"/>
    <property type="molecule type" value="Genomic_DNA"/>
</dbReference>
<evidence type="ECO:0000313" key="3">
    <source>
        <dbReference type="Proteomes" id="UP000265515"/>
    </source>
</evidence>
<dbReference type="Proteomes" id="UP000265515">
    <property type="component" value="Unassembled WGS sequence"/>
</dbReference>
<comment type="caution">
    <text evidence="2">The sequence shown here is derived from an EMBL/GenBank/DDBJ whole genome shotgun (WGS) entry which is preliminary data.</text>
</comment>
<protein>
    <submittedName>
        <fullName evidence="2">Uncharacterized protein</fullName>
    </submittedName>
</protein>
<keyword evidence="3" id="KW-1185">Reference proteome</keyword>
<name>A0A388M687_CHABU</name>
<dbReference type="Gramene" id="GBG89982">
    <property type="protein sequence ID" value="GBG89982"/>
    <property type="gene ID" value="CBR_g50072"/>
</dbReference>
<dbReference type="PANTHER" id="PTHR37229">
    <property type="entry name" value="6,7-DIMETHYL-8-RIBITYLLUMAZINE SYNTHASE"/>
    <property type="match status" value="1"/>
</dbReference>
<accession>A0A388M687</accession>
<sequence length="275" mass="29494">MQAAAQISRLPPCAGRCATQGIRPPPTTVNSSLAVVSSSSSTPLASSLGRGGRSSRGVVAGGKTGGDVAFHLSFSQSSSLAELRLGMLDNSARLSWMDSRGEHGVGDVADRSQGQQLGPVVPIVVSSLFPFDKVVKVGTSLWSGLWGNGNDDEQREREEMMRLVKSWHTTTKGTLKKKYRVVSAAEGKRLLSDICALLSDDDTFKDAGTHKGCMIRRETAHSRSFCCKNVRALFDENPTPHLIVEISVFPDGPISDAEFQKAAKIEKVLKTGHSI</sequence>
<dbReference type="OrthoDB" id="2020370at2759"/>
<dbReference type="AlphaFoldDB" id="A0A388M687"/>
<evidence type="ECO:0000256" key="1">
    <source>
        <dbReference type="SAM" id="MobiDB-lite"/>
    </source>
</evidence>
<gene>
    <name evidence="2" type="ORF">CBR_g50072</name>
</gene>